<dbReference type="Gene3D" id="2.30.130.40">
    <property type="entry name" value="LON domain-like"/>
    <property type="match status" value="1"/>
</dbReference>
<dbReference type="PANTHER" id="PTHR46732:SF8">
    <property type="entry name" value="ATP-DEPENDENT PROTEASE LA (LON) DOMAIN PROTEIN"/>
    <property type="match status" value="1"/>
</dbReference>
<dbReference type="RefSeq" id="WP_341454992.1">
    <property type="nucleotide sequence ID" value="NZ_PDJQ01000001.1"/>
</dbReference>
<dbReference type="InterPro" id="IPR003111">
    <property type="entry name" value="Lon_prtase_N"/>
</dbReference>
<evidence type="ECO:0000313" key="2">
    <source>
        <dbReference type="EMBL" id="PFG74783.1"/>
    </source>
</evidence>
<dbReference type="AlphaFoldDB" id="A0A2A9HHD9"/>
<dbReference type="SMART" id="SM00464">
    <property type="entry name" value="LON"/>
    <property type="match status" value="1"/>
</dbReference>
<feature type="domain" description="Lon N-terminal" evidence="1">
    <location>
        <begin position="1"/>
        <end position="195"/>
    </location>
</feature>
<protein>
    <recommendedName>
        <fullName evidence="1">Lon N-terminal domain-containing protein</fullName>
    </recommendedName>
</protein>
<dbReference type="InterPro" id="IPR015947">
    <property type="entry name" value="PUA-like_sf"/>
</dbReference>
<organism evidence="2 3">
    <name type="scientific">Tepidiforma thermophila (strain KCTC 52669 / CGMCC 1.13589 / G233)</name>
    <dbReference type="NCBI Taxonomy" id="2761530"/>
    <lineage>
        <taxon>Bacteria</taxon>
        <taxon>Bacillati</taxon>
        <taxon>Chloroflexota</taxon>
        <taxon>Tepidiformia</taxon>
        <taxon>Tepidiformales</taxon>
        <taxon>Tepidiformaceae</taxon>
        <taxon>Tepidiforma</taxon>
    </lineage>
</organism>
<keyword evidence="3" id="KW-1185">Reference proteome</keyword>
<name>A0A2A9HHD9_TEPT2</name>
<dbReference type="Pfam" id="PF02190">
    <property type="entry name" value="LON_substr_bdg"/>
    <property type="match status" value="1"/>
</dbReference>
<dbReference type="PROSITE" id="PS51787">
    <property type="entry name" value="LON_N"/>
    <property type="match status" value="1"/>
</dbReference>
<dbReference type="PANTHER" id="PTHR46732">
    <property type="entry name" value="ATP-DEPENDENT PROTEASE LA (LON) DOMAIN PROTEIN"/>
    <property type="match status" value="1"/>
</dbReference>
<accession>A0A2A9HHD9</accession>
<dbReference type="SUPFAM" id="SSF88697">
    <property type="entry name" value="PUA domain-like"/>
    <property type="match status" value="1"/>
</dbReference>
<evidence type="ECO:0000313" key="3">
    <source>
        <dbReference type="Proteomes" id="UP000223071"/>
    </source>
</evidence>
<sequence length="217" mass="24709">MELPLFPLRTVLFPGMRLPLRIFEERYRVMVRELLDSGGEFGVVLIREGPEVGPGAIPHEVGTAARIESCEKVDGGQFMLTARGTWRFRINRLLPPRPYPYGDVTPLDDTDGPLTPRLKAGLETVRATFPLYFRLMLSLTDQWARGLQLPEKPHRLVNFLGEWLQVGEDVKQRLLEMEAAEDRVAYLAEVLDDLVMRTKDAVIEHRRKKYGALGIAN</sequence>
<comment type="caution">
    <text evidence="2">The sequence shown here is derived from an EMBL/GenBank/DDBJ whole genome shotgun (WGS) entry which is preliminary data.</text>
</comment>
<gene>
    <name evidence="2" type="ORF">A9A59_2024</name>
</gene>
<evidence type="ECO:0000259" key="1">
    <source>
        <dbReference type="PROSITE" id="PS51787"/>
    </source>
</evidence>
<dbReference type="EMBL" id="PDJQ01000001">
    <property type="protein sequence ID" value="PFG74783.1"/>
    <property type="molecule type" value="Genomic_DNA"/>
</dbReference>
<dbReference type="InterPro" id="IPR046336">
    <property type="entry name" value="Lon_prtase_N_sf"/>
</dbReference>
<proteinExistence type="predicted"/>
<dbReference type="Proteomes" id="UP000223071">
    <property type="component" value="Unassembled WGS sequence"/>
</dbReference>
<reference evidence="2 3" key="1">
    <citation type="submission" date="2017-09" db="EMBL/GenBank/DDBJ databases">
        <title>Sequencing the genomes of two abundant thermophiles in Great Basin hot springs: Thermocrinis jamiesonii and novel Chloroflexi Thermoflexus hugenholtzii.</title>
        <authorList>
            <person name="Hedlund B."/>
        </authorList>
    </citation>
    <scope>NUCLEOTIDE SEQUENCE [LARGE SCALE GENOMIC DNA]</scope>
    <source>
        <strain evidence="2 3">G233</strain>
    </source>
</reference>